<reference evidence="1 2" key="1">
    <citation type="submission" date="2019-12" db="EMBL/GenBank/DDBJ databases">
        <title>Litoreibacter badius sp. nov., a novel bacteriochlorophyll a-containing bacterium in the genus Litoreibacter.</title>
        <authorList>
            <person name="Kanamuro M."/>
            <person name="Takabe Y."/>
            <person name="Mori K."/>
            <person name="Takaichi S."/>
            <person name="Hanada S."/>
        </authorList>
    </citation>
    <scope>NUCLEOTIDE SEQUENCE [LARGE SCALE GENOMIC DNA]</scope>
    <source>
        <strain evidence="1 2">K6</strain>
    </source>
</reference>
<evidence type="ECO:0008006" key="3">
    <source>
        <dbReference type="Google" id="ProtNLM"/>
    </source>
</evidence>
<dbReference type="OrthoDB" id="9808443at2"/>
<evidence type="ECO:0000313" key="1">
    <source>
        <dbReference type="EMBL" id="GFE65091.1"/>
    </source>
</evidence>
<protein>
    <recommendedName>
        <fullName evidence="3">Nucleotidyl transferase AbiEii/AbiGii toxin family protein</fullName>
    </recommendedName>
</protein>
<gene>
    <name evidence="1" type="ORF">KIN_21650</name>
</gene>
<comment type="caution">
    <text evidence="1">The sequence shown here is derived from an EMBL/GenBank/DDBJ whole genome shotgun (WGS) entry which is preliminary data.</text>
</comment>
<dbReference type="RefSeq" id="WP_159806750.1">
    <property type="nucleotide sequence ID" value="NZ_BLJE01000002.1"/>
</dbReference>
<evidence type="ECO:0000313" key="2">
    <source>
        <dbReference type="Proteomes" id="UP000436822"/>
    </source>
</evidence>
<dbReference type="EMBL" id="BLJE01000002">
    <property type="protein sequence ID" value="GFE65091.1"/>
    <property type="molecule type" value="Genomic_DNA"/>
</dbReference>
<dbReference type="AlphaFoldDB" id="A0A6N6JFG3"/>
<dbReference type="InterPro" id="IPR014942">
    <property type="entry name" value="AbiEii"/>
</dbReference>
<organism evidence="1 2">
    <name type="scientific">Litoreibacter roseus</name>
    <dbReference type="NCBI Taxonomy" id="2601869"/>
    <lineage>
        <taxon>Bacteria</taxon>
        <taxon>Pseudomonadati</taxon>
        <taxon>Pseudomonadota</taxon>
        <taxon>Alphaproteobacteria</taxon>
        <taxon>Rhodobacterales</taxon>
        <taxon>Roseobacteraceae</taxon>
        <taxon>Litoreibacter</taxon>
    </lineage>
</organism>
<proteinExistence type="predicted"/>
<dbReference type="Proteomes" id="UP000436822">
    <property type="component" value="Unassembled WGS sequence"/>
</dbReference>
<keyword evidence="2" id="KW-1185">Reference proteome</keyword>
<dbReference type="Pfam" id="PF08843">
    <property type="entry name" value="AbiEii"/>
    <property type="match status" value="1"/>
</dbReference>
<sequence length="295" mass="32904">MAKEHTNLTASIKQRLLNLARNEGRVYEVVLVRYALERLLYRLSISDHRDRFILKGGMLVTLWIGGSSRETRDADFLGFGDSSTENLKTSFADIMAIKAEDGLVFDTHALTASSIREEIEYGGVRLRTTAFLERSRIPVTIDIGFGDAIATDAQPFAYPSLLGMEQPQIRTYPPATVVAEKFHAMVELGVANGRMKDYFDLWAISKAVPVSEGDLNAAIRATFERRRTAIPADRPPGLSEGMSKDLSKQRQWLAYARSIDLANLSLEEVVDEAWALVGPACIRKSHLDKNEDEVQ</sequence>
<accession>A0A6N6JFG3</accession>
<name>A0A6N6JFG3_9RHOB</name>